<reference evidence="1" key="1">
    <citation type="submission" date="2014-09" db="EMBL/GenBank/DDBJ databases">
        <authorList>
            <person name="Magalhaes I.L.F."/>
            <person name="Oliveira U."/>
            <person name="Santos F.R."/>
            <person name="Vidigal T.H.D.A."/>
            <person name="Brescovit A.D."/>
            <person name="Santos A.J."/>
        </authorList>
    </citation>
    <scope>NUCLEOTIDE SEQUENCE</scope>
    <source>
        <tissue evidence="1">Shoot tissue taken approximately 20 cm above the soil surface</tissue>
    </source>
</reference>
<reference evidence="1" key="2">
    <citation type="journal article" date="2015" name="Data Brief">
        <title>Shoot transcriptome of the giant reed, Arundo donax.</title>
        <authorList>
            <person name="Barrero R.A."/>
            <person name="Guerrero F.D."/>
            <person name="Moolhuijzen P."/>
            <person name="Goolsby J.A."/>
            <person name="Tidwell J."/>
            <person name="Bellgard S.E."/>
            <person name="Bellgard M.I."/>
        </authorList>
    </citation>
    <scope>NUCLEOTIDE SEQUENCE</scope>
    <source>
        <tissue evidence="1">Shoot tissue taken approximately 20 cm above the soil surface</tissue>
    </source>
</reference>
<proteinExistence type="predicted"/>
<protein>
    <submittedName>
        <fullName evidence="1">Uncharacterized protein</fullName>
    </submittedName>
</protein>
<accession>A0A0A8YMM4</accession>
<organism evidence="1">
    <name type="scientific">Arundo donax</name>
    <name type="common">Giant reed</name>
    <name type="synonym">Donax arundinaceus</name>
    <dbReference type="NCBI Taxonomy" id="35708"/>
    <lineage>
        <taxon>Eukaryota</taxon>
        <taxon>Viridiplantae</taxon>
        <taxon>Streptophyta</taxon>
        <taxon>Embryophyta</taxon>
        <taxon>Tracheophyta</taxon>
        <taxon>Spermatophyta</taxon>
        <taxon>Magnoliopsida</taxon>
        <taxon>Liliopsida</taxon>
        <taxon>Poales</taxon>
        <taxon>Poaceae</taxon>
        <taxon>PACMAD clade</taxon>
        <taxon>Arundinoideae</taxon>
        <taxon>Arundineae</taxon>
        <taxon>Arundo</taxon>
    </lineage>
</organism>
<sequence length="36" mass="4097">MLRILIDIGSNGNQVSPTVKWFQNFDKTLNFVSILS</sequence>
<name>A0A0A8YMM4_ARUDO</name>
<dbReference type="AlphaFoldDB" id="A0A0A8YMM4"/>
<dbReference type="EMBL" id="GBRH01274078">
    <property type="protein sequence ID" value="JAD23817.1"/>
    <property type="molecule type" value="Transcribed_RNA"/>
</dbReference>
<evidence type="ECO:0000313" key="1">
    <source>
        <dbReference type="EMBL" id="JAD23817.1"/>
    </source>
</evidence>